<evidence type="ECO:0000313" key="5">
    <source>
        <dbReference type="EMBL" id="SDF35910.1"/>
    </source>
</evidence>
<keyword evidence="6" id="KW-1185">Reference proteome</keyword>
<accession>A0A1G7KFW5</accession>
<dbReference type="PANTHER" id="PTHR43976">
    <property type="entry name" value="SHORT CHAIN DEHYDROGENASE"/>
    <property type="match status" value="1"/>
</dbReference>
<keyword evidence="2" id="KW-0560">Oxidoreductase</keyword>
<evidence type="ECO:0000259" key="4">
    <source>
        <dbReference type="SMART" id="SM00822"/>
    </source>
</evidence>
<dbReference type="InterPro" id="IPR036291">
    <property type="entry name" value="NAD(P)-bd_dom_sf"/>
</dbReference>
<dbReference type="Gene3D" id="3.40.50.720">
    <property type="entry name" value="NAD(P)-binding Rossmann-like Domain"/>
    <property type="match status" value="1"/>
</dbReference>
<dbReference type="NCBIfam" id="NF006114">
    <property type="entry name" value="PRK08263.1"/>
    <property type="match status" value="1"/>
</dbReference>
<comment type="similarity">
    <text evidence="1 3">Belongs to the short-chain dehydrogenases/reductases (SDR) family.</text>
</comment>
<reference evidence="6" key="1">
    <citation type="submission" date="2016-10" db="EMBL/GenBank/DDBJ databases">
        <authorList>
            <person name="Varghese N."/>
            <person name="Submissions S."/>
        </authorList>
    </citation>
    <scope>NUCLEOTIDE SEQUENCE [LARGE SCALE GENOMIC DNA]</scope>
    <source>
        <strain evidence="6">DSM 25329</strain>
    </source>
</reference>
<evidence type="ECO:0000256" key="2">
    <source>
        <dbReference type="ARBA" id="ARBA00023002"/>
    </source>
</evidence>
<feature type="domain" description="Ketoreductase" evidence="4">
    <location>
        <begin position="5"/>
        <end position="187"/>
    </location>
</feature>
<organism evidence="5 6">
    <name type="scientific">Dyadobacter soli</name>
    <dbReference type="NCBI Taxonomy" id="659014"/>
    <lineage>
        <taxon>Bacteria</taxon>
        <taxon>Pseudomonadati</taxon>
        <taxon>Bacteroidota</taxon>
        <taxon>Cytophagia</taxon>
        <taxon>Cytophagales</taxon>
        <taxon>Spirosomataceae</taxon>
        <taxon>Dyadobacter</taxon>
    </lineage>
</organism>
<dbReference type="Pfam" id="PF00106">
    <property type="entry name" value="adh_short"/>
    <property type="match status" value="1"/>
</dbReference>
<dbReference type="InterPro" id="IPR057326">
    <property type="entry name" value="KR_dom"/>
</dbReference>
<dbReference type="STRING" id="659014.SAMN04487996_110101"/>
<gene>
    <name evidence="5" type="ORF">SAMN04487996_110101</name>
</gene>
<dbReference type="SMART" id="SM00822">
    <property type="entry name" value="PKS_KR"/>
    <property type="match status" value="1"/>
</dbReference>
<dbReference type="PANTHER" id="PTHR43976:SF16">
    <property type="entry name" value="SHORT-CHAIN DEHYDROGENASE_REDUCTASE FAMILY PROTEIN"/>
    <property type="match status" value="1"/>
</dbReference>
<dbReference type="GO" id="GO:0016491">
    <property type="term" value="F:oxidoreductase activity"/>
    <property type="evidence" value="ECO:0007669"/>
    <property type="project" value="UniProtKB-KW"/>
</dbReference>
<evidence type="ECO:0000313" key="6">
    <source>
        <dbReference type="Proteomes" id="UP000198748"/>
    </source>
</evidence>
<name>A0A1G7KFW5_9BACT</name>
<dbReference type="OrthoDB" id="9786056at2"/>
<dbReference type="InterPro" id="IPR051911">
    <property type="entry name" value="SDR_oxidoreductase"/>
</dbReference>
<dbReference type="AlphaFoldDB" id="A0A1G7KFW5"/>
<dbReference type="RefSeq" id="WP_090152675.1">
    <property type="nucleotide sequence ID" value="NZ_FNAN01000010.1"/>
</dbReference>
<dbReference type="InterPro" id="IPR002347">
    <property type="entry name" value="SDR_fam"/>
</dbReference>
<dbReference type="NCBIfam" id="NF004824">
    <property type="entry name" value="PRK06180.1"/>
    <property type="match status" value="1"/>
</dbReference>
<dbReference type="Proteomes" id="UP000198748">
    <property type="component" value="Unassembled WGS sequence"/>
</dbReference>
<dbReference type="PRINTS" id="PR00080">
    <property type="entry name" value="SDRFAMILY"/>
</dbReference>
<dbReference type="PRINTS" id="PR00081">
    <property type="entry name" value="GDHRDH"/>
</dbReference>
<dbReference type="SUPFAM" id="SSF51735">
    <property type="entry name" value="NAD(P)-binding Rossmann-fold domains"/>
    <property type="match status" value="1"/>
</dbReference>
<proteinExistence type="inferred from homology"/>
<dbReference type="EMBL" id="FNAN01000010">
    <property type="protein sequence ID" value="SDF35910.1"/>
    <property type="molecule type" value="Genomic_DNA"/>
</dbReference>
<dbReference type="InterPro" id="IPR020904">
    <property type="entry name" value="Sc_DH/Rdtase_CS"/>
</dbReference>
<dbReference type="CDD" id="cd05374">
    <property type="entry name" value="17beta-HSD-like_SDR_c"/>
    <property type="match status" value="1"/>
</dbReference>
<evidence type="ECO:0000256" key="1">
    <source>
        <dbReference type="ARBA" id="ARBA00006484"/>
    </source>
</evidence>
<dbReference type="PROSITE" id="PS00061">
    <property type="entry name" value="ADH_SHORT"/>
    <property type="match status" value="1"/>
</dbReference>
<evidence type="ECO:0000256" key="3">
    <source>
        <dbReference type="RuleBase" id="RU000363"/>
    </source>
</evidence>
<sequence>MENRKVWFVTGASKGLGLALVQKLLANGFTVAATSRSIDELKAAVGSTGGQFLPLSVSLTDEQSVGKAIADTLAAFGRIDVVVNNAGYGLAGSLEELSDAESRGNFDVNVFGMLNVVRAVMPHLRAQQSGHILNISSIAGITGAFPGFGIYCATKFAVNGLSESLAAEVADFGVKVTIVEPGYFRTDFLTAGSFVTPKNGIAAYQKVRDSEALHQQQINGQQPGDPDKAADALIRIAGEANPPLHLILGEDAFGLAQNKIAAFTEELESWKSVSVSTNFDA</sequence>
<protein>
    <submittedName>
        <fullName evidence="5">NADP-dependent 3-hydroxy acid dehydrogenase YdfG</fullName>
    </submittedName>
</protein>